<name>A0AAD4BW16_BOLED</name>
<dbReference type="Proteomes" id="UP001194468">
    <property type="component" value="Unassembled WGS sequence"/>
</dbReference>
<keyword evidence="1" id="KW-0378">Hydrolase</keyword>
<keyword evidence="1" id="KW-0234">DNA repair</keyword>
<feature type="non-terminal residue" evidence="3">
    <location>
        <position position="1"/>
    </location>
</feature>
<dbReference type="EC" id="5.6.2.3" evidence="1"/>
<accession>A0AAD4BW16</accession>
<proteinExistence type="inferred from homology"/>
<protein>
    <recommendedName>
        <fullName evidence="1">ATP-dependent DNA helicase</fullName>
        <ecNumber evidence="1">5.6.2.3</ecNumber>
    </recommendedName>
</protein>
<gene>
    <name evidence="3" type="ORF">L210DRAFT_799274</name>
</gene>
<organism evidence="3 4">
    <name type="scientific">Boletus edulis BED1</name>
    <dbReference type="NCBI Taxonomy" id="1328754"/>
    <lineage>
        <taxon>Eukaryota</taxon>
        <taxon>Fungi</taxon>
        <taxon>Dikarya</taxon>
        <taxon>Basidiomycota</taxon>
        <taxon>Agaricomycotina</taxon>
        <taxon>Agaricomycetes</taxon>
        <taxon>Agaricomycetidae</taxon>
        <taxon>Boletales</taxon>
        <taxon>Boletineae</taxon>
        <taxon>Boletaceae</taxon>
        <taxon>Boletoideae</taxon>
        <taxon>Boletus</taxon>
    </lineage>
</organism>
<sequence>YLIIDEKSMLSRKFLARISSSIRTGKSLAGALGSDLAFGGINVILVGDFHQFPPVIGRPLY</sequence>
<dbReference type="GO" id="GO:0000723">
    <property type="term" value="P:telomere maintenance"/>
    <property type="evidence" value="ECO:0007669"/>
    <property type="project" value="InterPro"/>
</dbReference>
<evidence type="ECO:0000313" key="4">
    <source>
        <dbReference type="Proteomes" id="UP001194468"/>
    </source>
</evidence>
<dbReference type="GO" id="GO:0043139">
    <property type="term" value="F:5'-3' DNA helicase activity"/>
    <property type="evidence" value="ECO:0007669"/>
    <property type="project" value="UniProtKB-EC"/>
</dbReference>
<dbReference type="InterPro" id="IPR027417">
    <property type="entry name" value="P-loop_NTPase"/>
</dbReference>
<dbReference type="EMBL" id="WHUW01000010">
    <property type="protein sequence ID" value="KAF8441320.1"/>
    <property type="molecule type" value="Genomic_DNA"/>
</dbReference>
<evidence type="ECO:0000256" key="1">
    <source>
        <dbReference type="RuleBase" id="RU363044"/>
    </source>
</evidence>
<reference evidence="3" key="1">
    <citation type="submission" date="2019-10" db="EMBL/GenBank/DDBJ databases">
        <authorList>
            <consortium name="DOE Joint Genome Institute"/>
            <person name="Kuo A."/>
            <person name="Miyauchi S."/>
            <person name="Kiss E."/>
            <person name="Drula E."/>
            <person name="Kohler A."/>
            <person name="Sanchez-Garcia M."/>
            <person name="Andreopoulos B."/>
            <person name="Barry K.W."/>
            <person name="Bonito G."/>
            <person name="Buee M."/>
            <person name="Carver A."/>
            <person name="Chen C."/>
            <person name="Cichocki N."/>
            <person name="Clum A."/>
            <person name="Culley D."/>
            <person name="Crous P.W."/>
            <person name="Fauchery L."/>
            <person name="Girlanda M."/>
            <person name="Hayes R."/>
            <person name="Keri Z."/>
            <person name="LaButti K."/>
            <person name="Lipzen A."/>
            <person name="Lombard V."/>
            <person name="Magnuson J."/>
            <person name="Maillard F."/>
            <person name="Morin E."/>
            <person name="Murat C."/>
            <person name="Nolan M."/>
            <person name="Ohm R."/>
            <person name="Pangilinan J."/>
            <person name="Pereira M."/>
            <person name="Perotto S."/>
            <person name="Peter M."/>
            <person name="Riley R."/>
            <person name="Sitrit Y."/>
            <person name="Stielow B."/>
            <person name="Szollosi G."/>
            <person name="Zifcakova L."/>
            <person name="Stursova M."/>
            <person name="Spatafora J.W."/>
            <person name="Tedersoo L."/>
            <person name="Vaario L.-M."/>
            <person name="Yamada A."/>
            <person name="Yan M."/>
            <person name="Wang P."/>
            <person name="Xu J."/>
            <person name="Bruns T."/>
            <person name="Baldrian P."/>
            <person name="Vilgalys R."/>
            <person name="Henrissat B."/>
            <person name="Grigoriev I.V."/>
            <person name="Hibbett D."/>
            <person name="Nagy L.G."/>
            <person name="Martin F.M."/>
        </authorList>
    </citation>
    <scope>NUCLEOTIDE SEQUENCE</scope>
    <source>
        <strain evidence="3">BED1</strain>
    </source>
</reference>
<feature type="domain" description="DNA helicase Pif1-like DEAD-box helicase" evidence="2">
    <location>
        <begin position="2"/>
        <end position="57"/>
    </location>
</feature>
<dbReference type="Gene3D" id="3.40.50.300">
    <property type="entry name" value="P-loop containing nucleotide triphosphate hydrolases"/>
    <property type="match status" value="1"/>
</dbReference>
<reference evidence="3" key="2">
    <citation type="journal article" date="2020" name="Nat. Commun.">
        <title>Large-scale genome sequencing of mycorrhizal fungi provides insights into the early evolution of symbiotic traits.</title>
        <authorList>
            <person name="Miyauchi S."/>
            <person name="Kiss E."/>
            <person name="Kuo A."/>
            <person name="Drula E."/>
            <person name="Kohler A."/>
            <person name="Sanchez-Garcia M."/>
            <person name="Morin E."/>
            <person name="Andreopoulos B."/>
            <person name="Barry K.W."/>
            <person name="Bonito G."/>
            <person name="Buee M."/>
            <person name="Carver A."/>
            <person name="Chen C."/>
            <person name="Cichocki N."/>
            <person name="Clum A."/>
            <person name="Culley D."/>
            <person name="Crous P.W."/>
            <person name="Fauchery L."/>
            <person name="Girlanda M."/>
            <person name="Hayes R.D."/>
            <person name="Keri Z."/>
            <person name="LaButti K."/>
            <person name="Lipzen A."/>
            <person name="Lombard V."/>
            <person name="Magnuson J."/>
            <person name="Maillard F."/>
            <person name="Murat C."/>
            <person name="Nolan M."/>
            <person name="Ohm R.A."/>
            <person name="Pangilinan J."/>
            <person name="Pereira M.F."/>
            <person name="Perotto S."/>
            <person name="Peter M."/>
            <person name="Pfister S."/>
            <person name="Riley R."/>
            <person name="Sitrit Y."/>
            <person name="Stielow J.B."/>
            <person name="Szollosi G."/>
            <person name="Zifcakova L."/>
            <person name="Stursova M."/>
            <person name="Spatafora J.W."/>
            <person name="Tedersoo L."/>
            <person name="Vaario L.M."/>
            <person name="Yamada A."/>
            <person name="Yan M."/>
            <person name="Wang P."/>
            <person name="Xu J."/>
            <person name="Bruns T."/>
            <person name="Baldrian P."/>
            <person name="Vilgalys R."/>
            <person name="Dunand C."/>
            <person name="Henrissat B."/>
            <person name="Grigoriev I.V."/>
            <person name="Hibbett D."/>
            <person name="Nagy L.G."/>
            <person name="Martin F.M."/>
        </authorList>
    </citation>
    <scope>NUCLEOTIDE SEQUENCE</scope>
    <source>
        <strain evidence="3">BED1</strain>
    </source>
</reference>
<dbReference type="GO" id="GO:0016787">
    <property type="term" value="F:hydrolase activity"/>
    <property type="evidence" value="ECO:0007669"/>
    <property type="project" value="UniProtKB-KW"/>
</dbReference>
<keyword evidence="1" id="KW-0227">DNA damage</keyword>
<evidence type="ECO:0000313" key="3">
    <source>
        <dbReference type="EMBL" id="KAF8441320.1"/>
    </source>
</evidence>
<comment type="caution">
    <text evidence="3">The sequence shown here is derived from an EMBL/GenBank/DDBJ whole genome shotgun (WGS) entry which is preliminary data.</text>
</comment>
<evidence type="ECO:0000259" key="2">
    <source>
        <dbReference type="Pfam" id="PF05970"/>
    </source>
</evidence>
<feature type="non-terminal residue" evidence="3">
    <location>
        <position position="61"/>
    </location>
</feature>
<dbReference type="GO" id="GO:0006310">
    <property type="term" value="P:DNA recombination"/>
    <property type="evidence" value="ECO:0007669"/>
    <property type="project" value="UniProtKB-KW"/>
</dbReference>
<keyword evidence="4" id="KW-1185">Reference proteome</keyword>
<keyword evidence="1" id="KW-0347">Helicase</keyword>
<dbReference type="SUPFAM" id="SSF52540">
    <property type="entry name" value="P-loop containing nucleoside triphosphate hydrolases"/>
    <property type="match status" value="1"/>
</dbReference>
<comment type="catalytic activity">
    <reaction evidence="1">
        <text>ATP + H2O = ADP + phosphate + H(+)</text>
        <dbReference type="Rhea" id="RHEA:13065"/>
        <dbReference type="ChEBI" id="CHEBI:15377"/>
        <dbReference type="ChEBI" id="CHEBI:15378"/>
        <dbReference type="ChEBI" id="CHEBI:30616"/>
        <dbReference type="ChEBI" id="CHEBI:43474"/>
        <dbReference type="ChEBI" id="CHEBI:456216"/>
        <dbReference type="EC" id="5.6.2.3"/>
    </reaction>
</comment>
<keyword evidence="1" id="KW-0067">ATP-binding</keyword>
<dbReference type="AlphaFoldDB" id="A0AAD4BW16"/>
<dbReference type="InterPro" id="IPR010285">
    <property type="entry name" value="DNA_helicase_pif1-like_DEAD"/>
</dbReference>
<dbReference type="GO" id="GO:0005524">
    <property type="term" value="F:ATP binding"/>
    <property type="evidence" value="ECO:0007669"/>
    <property type="project" value="UniProtKB-KW"/>
</dbReference>
<keyword evidence="1" id="KW-0547">Nucleotide-binding</keyword>
<dbReference type="Pfam" id="PF05970">
    <property type="entry name" value="PIF1"/>
    <property type="match status" value="1"/>
</dbReference>
<keyword evidence="1" id="KW-0233">DNA recombination</keyword>
<dbReference type="GO" id="GO:0006281">
    <property type="term" value="P:DNA repair"/>
    <property type="evidence" value="ECO:0007669"/>
    <property type="project" value="UniProtKB-KW"/>
</dbReference>
<comment type="cofactor">
    <cofactor evidence="1">
        <name>Mg(2+)</name>
        <dbReference type="ChEBI" id="CHEBI:18420"/>
    </cofactor>
</comment>
<comment type="similarity">
    <text evidence="1">Belongs to the helicase family.</text>
</comment>